<dbReference type="SMART" id="SM00382">
    <property type="entry name" value="AAA"/>
    <property type="match status" value="1"/>
</dbReference>
<keyword evidence="1" id="KW-0547">Nucleotide-binding</keyword>
<evidence type="ECO:0000256" key="2">
    <source>
        <dbReference type="ARBA" id="ARBA00022840"/>
    </source>
</evidence>
<dbReference type="SUPFAM" id="SSF52540">
    <property type="entry name" value="P-loop containing nucleoside triphosphate hydrolases"/>
    <property type="match status" value="2"/>
</dbReference>
<dbReference type="Pfam" id="PF26429">
    <property type="entry name" value="DPBB_CI111"/>
    <property type="match status" value="1"/>
</dbReference>
<dbReference type="InterPro" id="IPR050168">
    <property type="entry name" value="AAA_ATPase_domain"/>
</dbReference>
<dbReference type="InterPro" id="IPR041569">
    <property type="entry name" value="AAA_lid_3"/>
</dbReference>
<dbReference type="AlphaFoldDB" id="A0A978VMF0"/>
<dbReference type="PANTHER" id="PTHR23077:SF27">
    <property type="entry name" value="ATPASE FAMILY GENE 2 PROTEIN HOMOLOG A"/>
    <property type="match status" value="1"/>
</dbReference>
<dbReference type="GO" id="GO:0005524">
    <property type="term" value="F:ATP binding"/>
    <property type="evidence" value="ECO:0007669"/>
    <property type="project" value="InterPro"/>
</dbReference>
<dbReference type="GO" id="GO:0016887">
    <property type="term" value="F:ATP hydrolysis activity"/>
    <property type="evidence" value="ECO:0007669"/>
    <property type="project" value="InterPro"/>
</dbReference>
<dbReference type="Pfam" id="PF00004">
    <property type="entry name" value="AAA"/>
    <property type="match status" value="3"/>
</dbReference>
<gene>
    <name evidence="5" type="ORF">FEM48_Zijuj03G0017000</name>
</gene>
<evidence type="ECO:0000313" key="5">
    <source>
        <dbReference type="EMBL" id="KAH7536725.1"/>
    </source>
</evidence>
<dbReference type="InterPro" id="IPR058958">
    <property type="entry name" value="DPBB_CI111"/>
</dbReference>
<evidence type="ECO:0000259" key="4">
    <source>
        <dbReference type="SMART" id="SM00382"/>
    </source>
</evidence>
<dbReference type="InterPro" id="IPR027417">
    <property type="entry name" value="P-loop_NTPase"/>
</dbReference>
<proteinExistence type="predicted"/>
<dbReference type="InterPro" id="IPR003593">
    <property type="entry name" value="AAA+_ATPase"/>
</dbReference>
<sequence>MPSKPRKQKTPSKASNSDQNESPTLTHVAEADFMYSLEKPSRKYPALIGKSAFISEVSDDGEFDSKGCKIWISEHSMVASSFIPGSIVSVSLPSLDSEFSDIFLSSLADECARHFGIDPGNQLADKPGNFFALARIFSSSKVARNQVKLSANLSNIMGRPTSGRVVFVYSTQNEYELLAGLVSKCEKPDGSRANHLVVHDCNELVLERVHSRNTLARSRISMNISSDKSYKHPENEVLASHKTPLNQSKSSFSSVCQTGCRPIKGVLLHGPPGTGKTSLARLCVHDAGVKLFSVNYGESELSLREVFDSACQAAPAVVTLSSFLNYFPSILTDYYHFVFSSEFKWLTNRFRLHVLIDDLDAIAPAKKEGIDELSLKMVTTLLILMDGINRTEGVLVIAATSRPDKIEPALRRPGRLDRETEIGVPSPKQPLDILLSILSEMDHALSEMQVQHLARVTHGFVGADLAALCNMAVLACLRNHAKSRNSYDIQNGVEGDCMLKVTFEDFQEAMMRVKPSAMREVKLDIPKVKWEDVGGQREVKNQLKEVVEWPQKHQDALTRIGIRSPAGVLLFEVFNKWVGESEKAVKSLFAKARAVAPSIIFFDEFDGLASIRGNESDGVSVYDRVISQLLVELDGLHQRVDTVVIAATNRPDKIDPALLRKGRFDRLLYVGPPNESDREEIFRIHLRKIPCNPDVSIKELAYQTEGFTGADISFVCGQAGHATLEESLNATEIRMQHLKTAIGQVKPLDIRPYKALSAKFHRLVISIGKEEKTEEKRKHPLFNWKCLIHKVLSCFTLTTPQLK</sequence>
<dbReference type="PROSITE" id="PS00674">
    <property type="entry name" value="AAA"/>
    <property type="match status" value="1"/>
</dbReference>
<reference evidence="5" key="1">
    <citation type="journal article" date="2021" name="Front. Plant Sci.">
        <title>Chromosome-Scale Genome Assembly for Chinese Sour Jujube and Insights Into Its Genome Evolution and Domestication Signature.</title>
        <authorList>
            <person name="Shen L.-Y."/>
            <person name="Luo H."/>
            <person name="Wang X.-L."/>
            <person name="Wang X.-M."/>
            <person name="Qiu X.-J."/>
            <person name="Liu H."/>
            <person name="Zhou S.-S."/>
            <person name="Jia K.-H."/>
            <person name="Nie S."/>
            <person name="Bao Y.-T."/>
            <person name="Zhang R.-G."/>
            <person name="Yun Q.-Z."/>
            <person name="Chai Y.-H."/>
            <person name="Lu J.-Y."/>
            <person name="Li Y."/>
            <person name="Zhao S.-W."/>
            <person name="Mao J.-F."/>
            <person name="Jia S.-G."/>
            <person name="Mao Y.-M."/>
        </authorList>
    </citation>
    <scope>NUCLEOTIDE SEQUENCE</scope>
    <source>
        <strain evidence="5">AT0</strain>
        <tissue evidence="5">Leaf</tissue>
    </source>
</reference>
<dbReference type="Proteomes" id="UP000813462">
    <property type="component" value="Unassembled WGS sequence"/>
</dbReference>
<feature type="compositionally biased region" description="Polar residues" evidence="3">
    <location>
        <begin position="11"/>
        <end position="25"/>
    </location>
</feature>
<dbReference type="Pfam" id="PF17862">
    <property type="entry name" value="AAA_lid_3"/>
    <property type="match status" value="2"/>
</dbReference>
<dbReference type="Gene3D" id="3.40.50.300">
    <property type="entry name" value="P-loop containing nucleotide triphosphate hydrolases"/>
    <property type="match status" value="3"/>
</dbReference>
<protein>
    <recommendedName>
        <fullName evidence="4">AAA+ ATPase domain-containing protein</fullName>
    </recommendedName>
</protein>
<dbReference type="InterPro" id="IPR003960">
    <property type="entry name" value="ATPase_AAA_CS"/>
</dbReference>
<feature type="region of interest" description="Disordered" evidence="3">
    <location>
        <begin position="1"/>
        <end position="25"/>
    </location>
</feature>
<organism evidence="5 6">
    <name type="scientific">Ziziphus jujuba var. spinosa</name>
    <dbReference type="NCBI Taxonomy" id="714518"/>
    <lineage>
        <taxon>Eukaryota</taxon>
        <taxon>Viridiplantae</taxon>
        <taxon>Streptophyta</taxon>
        <taxon>Embryophyta</taxon>
        <taxon>Tracheophyta</taxon>
        <taxon>Spermatophyta</taxon>
        <taxon>Magnoliopsida</taxon>
        <taxon>eudicotyledons</taxon>
        <taxon>Gunneridae</taxon>
        <taxon>Pentapetalae</taxon>
        <taxon>rosids</taxon>
        <taxon>fabids</taxon>
        <taxon>Rosales</taxon>
        <taxon>Rhamnaceae</taxon>
        <taxon>Paliureae</taxon>
        <taxon>Ziziphus</taxon>
    </lineage>
</organism>
<keyword evidence="2" id="KW-0067">ATP-binding</keyword>
<name>A0A978VMF0_ZIZJJ</name>
<dbReference type="Gene3D" id="1.10.8.60">
    <property type="match status" value="2"/>
</dbReference>
<feature type="compositionally biased region" description="Basic residues" evidence="3">
    <location>
        <begin position="1"/>
        <end position="10"/>
    </location>
</feature>
<accession>A0A978VMF0</accession>
<comment type="caution">
    <text evidence="5">The sequence shown here is derived from an EMBL/GenBank/DDBJ whole genome shotgun (WGS) entry which is preliminary data.</text>
</comment>
<evidence type="ECO:0000256" key="3">
    <source>
        <dbReference type="SAM" id="MobiDB-lite"/>
    </source>
</evidence>
<evidence type="ECO:0000256" key="1">
    <source>
        <dbReference type="ARBA" id="ARBA00022741"/>
    </source>
</evidence>
<evidence type="ECO:0000313" key="6">
    <source>
        <dbReference type="Proteomes" id="UP000813462"/>
    </source>
</evidence>
<dbReference type="EMBL" id="JAEACU010000003">
    <property type="protein sequence ID" value="KAH7536725.1"/>
    <property type="molecule type" value="Genomic_DNA"/>
</dbReference>
<dbReference type="PANTHER" id="PTHR23077">
    <property type="entry name" value="AAA-FAMILY ATPASE"/>
    <property type="match status" value="1"/>
</dbReference>
<feature type="domain" description="AAA+ ATPase" evidence="4">
    <location>
        <begin position="262"/>
        <end position="674"/>
    </location>
</feature>
<dbReference type="InterPro" id="IPR003959">
    <property type="entry name" value="ATPase_AAA_core"/>
</dbReference>